<evidence type="ECO:0000313" key="3">
    <source>
        <dbReference type="EMBL" id="MFC7360389.1"/>
    </source>
</evidence>
<dbReference type="Gene3D" id="3.40.50.720">
    <property type="entry name" value="NAD(P)-binding Rossmann-like Domain"/>
    <property type="match status" value="1"/>
</dbReference>
<dbReference type="InterPro" id="IPR045010">
    <property type="entry name" value="MDR_fam"/>
</dbReference>
<gene>
    <name evidence="3" type="ORF">ACFQO6_08930</name>
</gene>
<dbReference type="SUPFAM" id="SSF51735">
    <property type="entry name" value="NAD(P)-binding Rossmann-fold domains"/>
    <property type="match status" value="1"/>
</dbReference>
<dbReference type="SUPFAM" id="SSF50129">
    <property type="entry name" value="GroES-like"/>
    <property type="match status" value="1"/>
</dbReference>
<dbReference type="Pfam" id="PF00107">
    <property type="entry name" value="ADH_zinc_N"/>
    <property type="match status" value="1"/>
</dbReference>
<evidence type="ECO:0000313" key="4">
    <source>
        <dbReference type="Proteomes" id="UP001596524"/>
    </source>
</evidence>
<comment type="caution">
    <text evidence="3">The sequence shown here is derived from an EMBL/GenBank/DDBJ whole genome shotgun (WGS) entry which is preliminary data.</text>
</comment>
<dbReference type="GO" id="GO:0016491">
    <property type="term" value="F:oxidoreductase activity"/>
    <property type="evidence" value="ECO:0007669"/>
    <property type="project" value="UniProtKB-KW"/>
</dbReference>
<dbReference type="InterPro" id="IPR036291">
    <property type="entry name" value="NAD(P)-bd_dom_sf"/>
</dbReference>
<name>A0ABW2MZE8_9ACTN</name>
<dbReference type="SMART" id="SM00829">
    <property type="entry name" value="PKS_ER"/>
    <property type="match status" value="1"/>
</dbReference>
<dbReference type="PANTHER" id="PTHR43205:SF7">
    <property type="entry name" value="PROSTAGLANDIN REDUCTASE 1"/>
    <property type="match status" value="1"/>
</dbReference>
<proteinExistence type="predicted"/>
<dbReference type="RefSeq" id="WP_255891657.1">
    <property type="nucleotide sequence ID" value="NZ_JAFMZM010000005.1"/>
</dbReference>
<dbReference type="InterPro" id="IPR020843">
    <property type="entry name" value="ER"/>
</dbReference>
<dbReference type="EC" id="1.-.-.-" evidence="3"/>
<keyword evidence="4" id="KW-1185">Reference proteome</keyword>
<protein>
    <submittedName>
        <fullName evidence="3">NADP-dependent oxidoreductase</fullName>
        <ecNumber evidence="3">1.-.-.-</ecNumber>
    </submittedName>
</protein>
<reference evidence="4" key="1">
    <citation type="journal article" date="2019" name="Int. J. Syst. Evol. Microbiol.">
        <title>The Global Catalogue of Microorganisms (GCM) 10K type strain sequencing project: providing services to taxonomists for standard genome sequencing and annotation.</title>
        <authorList>
            <consortium name="The Broad Institute Genomics Platform"/>
            <consortium name="The Broad Institute Genome Sequencing Center for Infectious Disease"/>
            <person name="Wu L."/>
            <person name="Ma J."/>
        </authorList>
    </citation>
    <scope>NUCLEOTIDE SEQUENCE [LARGE SCALE GENOMIC DNA]</scope>
    <source>
        <strain evidence="4">FCH27</strain>
    </source>
</reference>
<organism evidence="3 4">
    <name type="scientific">Nocardioides astragali</name>
    <dbReference type="NCBI Taxonomy" id="1776736"/>
    <lineage>
        <taxon>Bacteria</taxon>
        <taxon>Bacillati</taxon>
        <taxon>Actinomycetota</taxon>
        <taxon>Actinomycetes</taxon>
        <taxon>Propionibacteriales</taxon>
        <taxon>Nocardioidaceae</taxon>
        <taxon>Nocardioides</taxon>
    </lineage>
</organism>
<dbReference type="CDD" id="cd05288">
    <property type="entry name" value="PGDH"/>
    <property type="match status" value="1"/>
</dbReference>
<dbReference type="InterPro" id="IPR013149">
    <property type="entry name" value="ADH-like_C"/>
</dbReference>
<dbReference type="Proteomes" id="UP001596524">
    <property type="component" value="Unassembled WGS sequence"/>
</dbReference>
<evidence type="ECO:0000259" key="2">
    <source>
        <dbReference type="SMART" id="SM00829"/>
    </source>
</evidence>
<dbReference type="Gene3D" id="3.90.180.10">
    <property type="entry name" value="Medium-chain alcohol dehydrogenases, catalytic domain"/>
    <property type="match status" value="1"/>
</dbReference>
<keyword evidence="1 3" id="KW-0560">Oxidoreductase</keyword>
<dbReference type="PANTHER" id="PTHR43205">
    <property type="entry name" value="PROSTAGLANDIN REDUCTASE"/>
    <property type="match status" value="1"/>
</dbReference>
<dbReference type="EMBL" id="JBHTCH010000012">
    <property type="protein sequence ID" value="MFC7360389.1"/>
    <property type="molecule type" value="Genomic_DNA"/>
</dbReference>
<dbReference type="InterPro" id="IPR041694">
    <property type="entry name" value="ADH_N_2"/>
</dbReference>
<dbReference type="InterPro" id="IPR011032">
    <property type="entry name" value="GroES-like_sf"/>
</dbReference>
<sequence length="341" mass="35824">MTRVGREVRVRGYPAGPVTTGDFEVVEVEVPGPAPGEVLVRNTWTSVDPGLRLRLRPDAPAGYFVAFPLGEPMDGVMAVGEVVESCAEGFAVGDTVTHAKGWREYAVVDPAEVQLGGIGTLTRVELEGAEASWFLGPLGGMGLTAYAGLHVVDALRGGETVWVSAAAGAVGSLAVQIARLSGNRVIASAGSDDKVAWLQESLGVEAFNYRDGLDDRLGALAPHGVDVCFDSVGGDHLEAALDHLGRNGRVAMCGSISDYESEPKGPRNLFLAVSKDLTLRGFRGSSNLHLMPEMRQLIAGWLATGELVHRETVFTGLESAPHALAEMIAGRTIGKTLVSIG</sequence>
<accession>A0ABW2MZE8</accession>
<dbReference type="Pfam" id="PF16884">
    <property type="entry name" value="ADH_N_2"/>
    <property type="match status" value="1"/>
</dbReference>
<feature type="domain" description="Enoyl reductase (ER)" evidence="2">
    <location>
        <begin position="16"/>
        <end position="338"/>
    </location>
</feature>
<evidence type="ECO:0000256" key="1">
    <source>
        <dbReference type="ARBA" id="ARBA00023002"/>
    </source>
</evidence>